<comment type="caution">
    <text evidence="1">The sequence shown here is derived from an EMBL/GenBank/DDBJ whole genome shotgun (WGS) entry which is preliminary data.</text>
</comment>
<evidence type="ECO:0000313" key="1">
    <source>
        <dbReference type="EMBL" id="TWT81181.1"/>
    </source>
</evidence>
<sequence length="69" mass="8004">MPTFDARREKLGQPRGWTQQYPNRRLLIGMVDQNEITAFKPSVGTNEATRKTAPSYRSLYRYRVDASLV</sequence>
<dbReference type="AlphaFoldDB" id="A0A5C5Z2V0"/>
<accession>A0A5C5Z2V0</accession>
<evidence type="ECO:0000313" key="2">
    <source>
        <dbReference type="Proteomes" id="UP000315010"/>
    </source>
</evidence>
<organism evidence="1 2">
    <name type="scientific">Novipirellula herctigrandis</name>
    <dbReference type="NCBI Taxonomy" id="2527986"/>
    <lineage>
        <taxon>Bacteria</taxon>
        <taxon>Pseudomonadati</taxon>
        <taxon>Planctomycetota</taxon>
        <taxon>Planctomycetia</taxon>
        <taxon>Pirellulales</taxon>
        <taxon>Pirellulaceae</taxon>
        <taxon>Novipirellula</taxon>
    </lineage>
</organism>
<name>A0A5C5Z2V0_9BACT</name>
<reference evidence="1 2" key="1">
    <citation type="submission" date="2019-02" db="EMBL/GenBank/DDBJ databases">
        <title>Deep-cultivation of Planctomycetes and their phenomic and genomic characterization uncovers novel biology.</title>
        <authorList>
            <person name="Wiegand S."/>
            <person name="Jogler M."/>
            <person name="Boedeker C."/>
            <person name="Pinto D."/>
            <person name="Vollmers J."/>
            <person name="Rivas-Marin E."/>
            <person name="Kohn T."/>
            <person name="Peeters S.H."/>
            <person name="Heuer A."/>
            <person name="Rast P."/>
            <person name="Oberbeckmann S."/>
            <person name="Bunk B."/>
            <person name="Jeske O."/>
            <person name="Meyerdierks A."/>
            <person name="Storesund J.E."/>
            <person name="Kallscheuer N."/>
            <person name="Luecker S."/>
            <person name="Lage O.M."/>
            <person name="Pohl T."/>
            <person name="Merkel B.J."/>
            <person name="Hornburger P."/>
            <person name="Mueller R.-W."/>
            <person name="Bruemmer F."/>
            <person name="Labrenz M."/>
            <person name="Spormann A.M."/>
            <person name="Op Den Camp H."/>
            <person name="Overmann J."/>
            <person name="Amann R."/>
            <person name="Jetten M.S.M."/>
            <person name="Mascher T."/>
            <person name="Medema M.H."/>
            <person name="Devos D.P."/>
            <person name="Kaster A.-K."/>
            <person name="Ovreas L."/>
            <person name="Rohde M."/>
            <person name="Galperin M.Y."/>
            <person name="Jogler C."/>
        </authorList>
    </citation>
    <scope>NUCLEOTIDE SEQUENCE [LARGE SCALE GENOMIC DNA]</scope>
    <source>
        <strain evidence="1 2">CA13</strain>
    </source>
</reference>
<proteinExistence type="predicted"/>
<protein>
    <submittedName>
        <fullName evidence="1">Uncharacterized protein</fullName>
    </submittedName>
</protein>
<dbReference type="Proteomes" id="UP000315010">
    <property type="component" value="Unassembled WGS sequence"/>
</dbReference>
<gene>
    <name evidence="1" type="ORF">CA13_26290</name>
</gene>
<keyword evidence="2" id="KW-1185">Reference proteome</keyword>
<dbReference type="RefSeq" id="WP_146396921.1">
    <property type="nucleotide sequence ID" value="NZ_SJPJ01000001.1"/>
</dbReference>
<dbReference type="EMBL" id="SJPJ01000001">
    <property type="protein sequence ID" value="TWT81181.1"/>
    <property type="molecule type" value="Genomic_DNA"/>
</dbReference>